<evidence type="ECO:0000313" key="7">
    <source>
        <dbReference type="Proteomes" id="UP000199515"/>
    </source>
</evidence>
<dbReference type="AlphaFoldDB" id="A0A1H3NJ95"/>
<evidence type="ECO:0000256" key="3">
    <source>
        <dbReference type="ARBA" id="ARBA00023125"/>
    </source>
</evidence>
<evidence type="ECO:0000256" key="4">
    <source>
        <dbReference type="ARBA" id="ARBA00023163"/>
    </source>
</evidence>
<name>A0A1H3NJ95_9PSEU</name>
<dbReference type="GO" id="GO:0005829">
    <property type="term" value="C:cytosol"/>
    <property type="evidence" value="ECO:0007669"/>
    <property type="project" value="TreeGrafter"/>
</dbReference>
<dbReference type="PANTHER" id="PTHR30419">
    <property type="entry name" value="HTH-TYPE TRANSCRIPTIONAL REGULATOR YBHD"/>
    <property type="match status" value="1"/>
</dbReference>
<proteinExistence type="inferred from homology"/>
<dbReference type="CDD" id="cd05466">
    <property type="entry name" value="PBP2_LTTR_substrate"/>
    <property type="match status" value="1"/>
</dbReference>
<dbReference type="InterPro" id="IPR036390">
    <property type="entry name" value="WH_DNA-bd_sf"/>
</dbReference>
<protein>
    <submittedName>
        <fullName evidence="6">DNA-binding transcriptional regulator, LysR family</fullName>
    </submittedName>
</protein>
<dbReference type="Pfam" id="PF03466">
    <property type="entry name" value="LysR_substrate"/>
    <property type="match status" value="1"/>
</dbReference>
<dbReference type="InterPro" id="IPR005119">
    <property type="entry name" value="LysR_subst-bd"/>
</dbReference>
<organism evidence="6 7">
    <name type="scientific">Amycolatopsis xylanica</name>
    <dbReference type="NCBI Taxonomy" id="589385"/>
    <lineage>
        <taxon>Bacteria</taxon>
        <taxon>Bacillati</taxon>
        <taxon>Actinomycetota</taxon>
        <taxon>Actinomycetes</taxon>
        <taxon>Pseudonocardiales</taxon>
        <taxon>Pseudonocardiaceae</taxon>
        <taxon>Amycolatopsis</taxon>
    </lineage>
</organism>
<dbReference type="Gene3D" id="3.40.190.290">
    <property type="match status" value="1"/>
</dbReference>
<dbReference type="PRINTS" id="PR00039">
    <property type="entry name" value="HTHLYSR"/>
</dbReference>
<sequence length="294" mass="31359">MEARQLEYFLAVVDQGGINAAARALHLAQPSLSQAIRALERDLGSNLFHRVGRKVMLTEAGHALIEPARQVVHGMDFARASVESVAGLTTGRVEIATMPSQSVEPLSSMISRFTARRPGVSVVVRAAFTAKHVLDMVRTGIAEIGMLGSSEPTTASGILMTPVSKQRFVLVVPPDSPFPPGAAVRHEQLSGQRLIVGQEGTGMRRLVDEIRAAGVDLTIAIETEYREAILPLVLKGAGMAILTDAWTTLAEAAGAKVLQLDPPAYLHIALARRIGPITPAAREFLSAAVDRSKL</sequence>
<dbReference type="PROSITE" id="PS50931">
    <property type="entry name" value="HTH_LYSR"/>
    <property type="match status" value="1"/>
</dbReference>
<evidence type="ECO:0000259" key="5">
    <source>
        <dbReference type="PROSITE" id="PS50931"/>
    </source>
</evidence>
<dbReference type="Gene3D" id="1.10.10.10">
    <property type="entry name" value="Winged helix-like DNA-binding domain superfamily/Winged helix DNA-binding domain"/>
    <property type="match status" value="1"/>
</dbReference>
<dbReference type="Proteomes" id="UP000199515">
    <property type="component" value="Unassembled WGS sequence"/>
</dbReference>
<dbReference type="SUPFAM" id="SSF53850">
    <property type="entry name" value="Periplasmic binding protein-like II"/>
    <property type="match status" value="1"/>
</dbReference>
<reference evidence="6 7" key="1">
    <citation type="submission" date="2016-10" db="EMBL/GenBank/DDBJ databases">
        <authorList>
            <person name="de Groot N.N."/>
        </authorList>
    </citation>
    <scope>NUCLEOTIDE SEQUENCE [LARGE SCALE GENOMIC DNA]</scope>
    <source>
        <strain evidence="6 7">CPCC 202699</strain>
    </source>
</reference>
<dbReference type="InterPro" id="IPR036388">
    <property type="entry name" value="WH-like_DNA-bd_sf"/>
</dbReference>
<dbReference type="FunFam" id="1.10.10.10:FF:000001">
    <property type="entry name" value="LysR family transcriptional regulator"/>
    <property type="match status" value="1"/>
</dbReference>
<dbReference type="Pfam" id="PF00126">
    <property type="entry name" value="HTH_1"/>
    <property type="match status" value="1"/>
</dbReference>
<comment type="similarity">
    <text evidence="1">Belongs to the LysR transcriptional regulatory family.</text>
</comment>
<accession>A0A1H3NJ95</accession>
<dbReference type="RefSeq" id="WP_091294799.1">
    <property type="nucleotide sequence ID" value="NZ_FNON01000007.1"/>
</dbReference>
<dbReference type="GO" id="GO:0003700">
    <property type="term" value="F:DNA-binding transcription factor activity"/>
    <property type="evidence" value="ECO:0007669"/>
    <property type="project" value="InterPro"/>
</dbReference>
<dbReference type="GO" id="GO:0003677">
    <property type="term" value="F:DNA binding"/>
    <property type="evidence" value="ECO:0007669"/>
    <property type="project" value="UniProtKB-KW"/>
</dbReference>
<dbReference type="InterPro" id="IPR000847">
    <property type="entry name" value="LysR_HTH_N"/>
</dbReference>
<keyword evidence="2" id="KW-0805">Transcription regulation</keyword>
<keyword evidence="3 6" id="KW-0238">DNA-binding</keyword>
<gene>
    <name evidence="6" type="ORF">SAMN05421504_107323</name>
</gene>
<keyword evidence="4" id="KW-0804">Transcription</keyword>
<keyword evidence="7" id="KW-1185">Reference proteome</keyword>
<dbReference type="OrthoDB" id="3181812at2"/>
<evidence type="ECO:0000256" key="2">
    <source>
        <dbReference type="ARBA" id="ARBA00023015"/>
    </source>
</evidence>
<feature type="domain" description="HTH lysR-type" evidence="5">
    <location>
        <begin position="1"/>
        <end position="58"/>
    </location>
</feature>
<dbReference type="EMBL" id="FNON01000007">
    <property type="protein sequence ID" value="SDY88813.1"/>
    <property type="molecule type" value="Genomic_DNA"/>
</dbReference>
<dbReference type="SUPFAM" id="SSF46785">
    <property type="entry name" value="Winged helix' DNA-binding domain"/>
    <property type="match status" value="1"/>
</dbReference>
<evidence type="ECO:0000256" key="1">
    <source>
        <dbReference type="ARBA" id="ARBA00009437"/>
    </source>
</evidence>
<evidence type="ECO:0000313" key="6">
    <source>
        <dbReference type="EMBL" id="SDY88813.1"/>
    </source>
</evidence>
<dbReference type="InterPro" id="IPR050950">
    <property type="entry name" value="HTH-type_LysR_regulators"/>
</dbReference>
<dbReference type="STRING" id="589385.SAMN05421504_107323"/>